<dbReference type="GO" id="GO:0005576">
    <property type="term" value="C:extracellular region"/>
    <property type="evidence" value="ECO:0007669"/>
    <property type="project" value="UniProtKB-SubCell"/>
</dbReference>
<evidence type="ECO:0000256" key="8">
    <source>
        <dbReference type="ARBA" id="ARBA00023022"/>
    </source>
</evidence>
<evidence type="ECO:0000256" key="9">
    <source>
        <dbReference type="ARBA" id="ARBA00023157"/>
    </source>
</evidence>
<dbReference type="InterPro" id="IPR028060">
    <property type="entry name" value="Defensin_big_dom"/>
</dbReference>
<keyword evidence="5" id="KW-0929">Antimicrobial</keyword>
<dbReference type="Proteomes" id="UP000234681">
    <property type="component" value="Chromosome 3"/>
</dbReference>
<keyword evidence="6 10" id="KW-0732">Signal</keyword>
<evidence type="ECO:0000313" key="12">
    <source>
        <dbReference type="EMBL" id="AAT51894.1"/>
    </source>
</evidence>
<dbReference type="EMBL" id="AY621355">
    <property type="protein sequence ID" value="AAT51894.1"/>
    <property type="molecule type" value="mRNA"/>
</dbReference>
<dbReference type="PANTHER" id="PTHR47902">
    <property type="entry name" value="BETA-DEFENSIN 119"/>
    <property type="match status" value="1"/>
</dbReference>
<evidence type="ECO:0000256" key="7">
    <source>
        <dbReference type="ARBA" id="ARBA00022940"/>
    </source>
</evidence>
<keyword evidence="4" id="KW-0964">Secreted</keyword>
<dbReference type="HOGENOM" id="CLU_193927_0_0_1"/>
<dbReference type="OrthoDB" id="9624411at2759"/>
<evidence type="ECO:0000256" key="2">
    <source>
        <dbReference type="ARBA" id="ARBA00004613"/>
    </source>
</evidence>
<gene>
    <name evidence="12 14" type="primary">Defb24</name>
    <name evidence="13" type="ORF">rCG_37392</name>
</gene>
<keyword evidence="7" id="KW-0211">Defensin</keyword>
<comment type="similarity">
    <text evidence="3">Belongs to the beta-defensin family.</text>
</comment>
<evidence type="ECO:0000256" key="3">
    <source>
        <dbReference type="ARBA" id="ARBA00007371"/>
    </source>
</evidence>
<dbReference type="RefSeq" id="NP_001032597.1">
    <property type="nucleotide sequence ID" value="NM_001037508.1"/>
</dbReference>
<evidence type="ECO:0000256" key="4">
    <source>
        <dbReference type="ARBA" id="ARBA00022525"/>
    </source>
</evidence>
<feature type="chain" id="PRO_5044737595" evidence="10">
    <location>
        <begin position="20"/>
        <end position="83"/>
    </location>
</feature>
<evidence type="ECO:0000256" key="5">
    <source>
        <dbReference type="ARBA" id="ARBA00022529"/>
    </source>
</evidence>
<feature type="domain" description="Big defensin" evidence="11">
    <location>
        <begin position="1"/>
        <end position="50"/>
    </location>
</feature>
<keyword evidence="8" id="KW-0044">Antibiotic</keyword>
<evidence type="ECO:0000256" key="1">
    <source>
        <dbReference type="ARBA" id="ARBA00002878"/>
    </source>
</evidence>
<dbReference type="EMBL" id="CH474050">
    <property type="protein sequence ID" value="EDL86062.1"/>
    <property type="molecule type" value="Genomic_DNA"/>
</dbReference>
<reference evidence="12" key="2">
    <citation type="journal article" date="2005" name="Physiol. Genomics">
        <title>Cross-species analysis of the mammalian beta-defensin gene family: presence of syntenic gene clusters and preferential expression in the male reproductive tract.</title>
        <authorList>
            <person name="Patil A.A."/>
            <person name="Cai Y."/>
            <person name="Sang Y."/>
            <person name="Blecha F."/>
            <person name="Zhang G."/>
        </authorList>
    </citation>
    <scope>NUCLEOTIDE SEQUENCE</scope>
</reference>
<evidence type="ECO:0000256" key="10">
    <source>
        <dbReference type="SAM" id="SignalP"/>
    </source>
</evidence>
<evidence type="ECO:0000256" key="6">
    <source>
        <dbReference type="ARBA" id="ARBA00022729"/>
    </source>
</evidence>
<dbReference type="GO" id="GO:0050830">
    <property type="term" value="P:defense response to Gram-positive bacterium"/>
    <property type="evidence" value="ECO:0007669"/>
    <property type="project" value="InterPro"/>
</dbReference>
<comment type="subcellular location">
    <subcellularLocation>
        <location evidence="2">Secreted</location>
    </subcellularLocation>
</comment>
<keyword evidence="9" id="KW-1015">Disulfide bond</keyword>
<dbReference type="GO" id="GO:0050829">
    <property type="term" value="P:defense response to Gram-negative bacterium"/>
    <property type="evidence" value="ECO:0007669"/>
    <property type="project" value="InterPro"/>
</dbReference>
<reference evidence="13" key="3">
    <citation type="submission" date="2005-09" db="EMBL/GenBank/DDBJ databases">
        <authorList>
            <person name="Mural R.J."/>
            <person name="Li P.W."/>
            <person name="Adams M.D."/>
            <person name="Amanatides P.G."/>
            <person name="Baden-Tillson H."/>
            <person name="Barnstead M."/>
            <person name="Chin S.H."/>
            <person name="Dew I."/>
            <person name="Evans C.A."/>
            <person name="Ferriera S."/>
            <person name="Flanigan M."/>
            <person name="Fosler C."/>
            <person name="Glodek A."/>
            <person name="Gu Z."/>
            <person name="Holt R.A."/>
            <person name="Jennings D."/>
            <person name="Kraft C.L."/>
            <person name="Lu F."/>
            <person name="Nguyen T."/>
            <person name="Nusskern D.R."/>
            <person name="Pfannkoch C.M."/>
            <person name="Sitter C."/>
            <person name="Sutton G.G."/>
            <person name="Venter J.C."/>
            <person name="Wang Z."/>
            <person name="Woodage T."/>
            <person name="Zheng X.H."/>
            <person name="Zhong F."/>
        </authorList>
    </citation>
    <scope>NUCLEOTIDE SEQUENCE</scope>
    <source>
        <strain evidence="13">BN</strain>
    </source>
</reference>
<dbReference type="GeneID" id="641632"/>
<dbReference type="RGD" id="1559541">
    <property type="gene designation" value="Defb24"/>
</dbReference>
<dbReference type="CTD" id="641632"/>
<dbReference type="KEGG" id="rno:641632"/>
<dbReference type="Pfam" id="PF14862">
    <property type="entry name" value="Defensin_big"/>
    <property type="match status" value="1"/>
</dbReference>
<feature type="signal peptide" evidence="10">
    <location>
        <begin position="1"/>
        <end position="19"/>
    </location>
</feature>
<dbReference type="AlphaFoldDB" id="Q1XCE7"/>
<dbReference type="SMR" id="Q1XCE7"/>
<name>Q1XCE7_RAT</name>
<protein>
    <submittedName>
        <fullName evidence="12">Beta-defensin 24</fullName>
    </submittedName>
</protein>
<comment type="function">
    <text evidence="1">Has antibacterial activity.</text>
</comment>
<proteinExistence type="evidence at transcript level"/>
<sequence length="83" mass="9618">MKLVLLLLAIFVTTELVMSGKNPTLQCMGNRGFCRPSCKKGEQAYFYCRTYQICCLQSHVRISLTGVEDNTNWSYEKHWPRIP</sequence>
<evidence type="ECO:0000313" key="13">
    <source>
        <dbReference type="EMBL" id="EDL86062.1"/>
    </source>
</evidence>
<accession>Q1XCE7</accession>
<evidence type="ECO:0000259" key="11">
    <source>
        <dbReference type="Pfam" id="PF14862"/>
    </source>
</evidence>
<reference evidence="13" key="1">
    <citation type="journal article" date="2005" name="Genome Res.">
        <title>Gene and alternative splicing annotation with AIR.</title>
        <authorList>
            <person name="Florea L."/>
            <person name="Di Francesco V."/>
            <person name="Miller J."/>
            <person name="Turner R."/>
            <person name="Yao A."/>
            <person name="Harris M."/>
            <person name="Walenz B."/>
            <person name="Mobarry C."/>
            <person name="Merkulov G.V."/>
            <person name="Charlab R."/>
            <person name="Dew I."/>
            <person name="Deng Z."/>
            <person name="Istrail S."/>
            <person name="Li P."/>
            <person name="Sutton G."/>
        </authorList>
    </citation>
    <scope>NUCLEOTIDE SEQUENCE</scope>
    <source>
        <strain evidence="13">BN</strain>
    </source>
</reference>
<organism evidence="12">
    <name type="scientific">Rattus norvegicus</name>
    <name type="common">Rat</name>
    <dbReference type="NCBI Taxonomy" id="10116"/>
    <lineage>
        <taxon>Eukaryota</taxon>
        <taxon>Metazoa</taxon>
        <taxon>Chordata</taxon>
        <taxon>Craniata</taxon>
        <taxon>Vertebrata</taxon>
        <taxon>Euteleostomi</taxon>
        <taxon>Mammalia</taxon>
        <taxon>Eutheria</taxon>
        <taxon>Euarchontoglires</taxon>
        <taxon>Glires</taxon>
        <taxon>Rodentia</taxon>
        <taxon>Myomorpha</taxon>
        <taxon>Muroidea</taxon>
        <taxon>Muridae</taxon>
        <taxon>Murinae</taxon>
        <taxon>Rattus</taxon>
    </lineage>
</organism>
<dbReference type="PANTHER" id="PTHR47902:SF1">
    <property type="entry name" value="BETA-DEFENSIN 119"/>
    <property type="match status" value="1"/>
</dbReference>
<dbReference type="AGR" id="RGD:1559541"/>
<evidence type="ECO:0000313" key="14">
    <source>
        <dbReference type="RGD" id="1559541"/>
    </source>
</evidence>